<protein>
    <submittedName>
        <fullName evidence="3">Tyrosine-protein phosphatase non-receptor type 11-like</fullName>
    </submittedName>
</protein>
<dbReference type="PANTHER" id="PTHR19134">
    <property type="entry name" value="RECEPTOR-TYPE TYROSINE-PROTEIN PHOSPHATASE"/>
    <property type="match status" value="1"/>
</dbReference>
<dbReference type="KEGG" id="cvn:111113728"/>
<dbReference type="GO" id="GO:0004725">
    <property type="term" value="F:protein tyrosine phosphatase activity"/>
    <property type="evidence" value="ECO:0007669"/>
    <property type="project" value="InterPro"/>
</dbReference>
<dbReference type="GeneID" id="111113728"/>
<dbReference type="AlphaFoldDB" id="A0A8B8BWQ3"/>
<evidence type="ECO:0000313" key="3">
    <source>
        <dbReference type="RefSeq" id="XP_022307725.1"/>
    </source>
</evidence>
<dbReference type="Pfam" id="PF00102">
    <property type="entry name" value="Y_phosphatase"/>
    <property type="match status" value="1"/>
</dbReference>
<dbReference type="InterPro" id="IPR050348">
    <property type="entry name" value="Protein-Tyr_Phosphatase"/>
</dbReference>
<feature type="domain" description="Tyrosine-protein phosphatase" evidence="1">
    <location>
        <begin position="113"/>
        <end position="171"/>
    </location>
</feature>
<dbReference type="PANTHER" id="PTHR19134:SF449">
    <property type="entry name" value="TYROSINE-PROTEIN PHOSPHATASE 1"/>
    <property type="match status" value="1"/>
</dbReference>
<sequence>MQGNRTEGNAPVSVTDNCQEYELSTLYSNVTQSFTEEIAPEMAFRNASNERYTEIPESSEVCHEKEHIAKGIQIDTCGITGTFDTCSEHSHDILMNQIHNTIVEMKKCEDMGFKREFSCLSNGKLFPCTVGKRQENLPKNRYKTTLPYDHSRVILYGNNECSEYINASYIEVSLCQV</sequence>
<dbReference type="PROSITE" id="PS50055">
    <property type="entry name" value="TYR_PHOSPHATASE_PTP"/>
    <property type="match status" value="1"/>
</dbReference>
<name>A0A8B8BWQ3_CRAVI</name>
<dbReference type="SUPFAM" id="SSF52799">
    <property type="entry name" value="(Phosphotyrosine protein) phosphatases II"/>
    <property type="match status" value="1"/>
</dbReference>
<proteinExistence type="predicted"/>
<reference evidence="3" key="1">
    <citation type="submission" date="2025-08" db="UniProtKB">
        <authorList>
            <consortium name="RefSeq"/>
        </authorList>
    </citation>
    <scope>IDENTIFICATION</scope>
    <source>
        <tissue evidence="3">Whole sample</tissue>
    </source>
</reference>
<evidence type="ECO:0000313" key="2">
    <source>
        <dbReference type="Proteomes" id="UP000694844"/>
    </source>
</evidence>
<gene>
    <name evidence="3" type="primary">LOC111113728</name>
</gene>
<keyword evidence="2" id="KW-1185">Reference proteome</keyword>
<dbReference type="InterPro" id="IPR029021">
    <property type="entry name" value="Prot-tyrosine_phosphatase-like"/>
</dbReference>
<organism evidence="2 3">
    <name type="scientific">Crassostrea virginica</name>
    <name type="common">Eastern oyster</name>
    <dbReference type="NCBI Taxonomy" id="6565"/>
    <lineage>
        <taxon>Eukaryota</taxon>
        <taxon>Metazoa</taxon>
        <taxon>Spiralia</taxon>
        <taxon>Lophotrochozoa</taxon>
        <taxon>Mollusca</taxon>
        <taxon>Bivalvia</taxon>
        <taxon>Autobranchia</taxon>
        <taxon>Pteriomorphia</taxon>
        <taxon>Ostreida</taxon>
        <taxon>Ostreoidea</taxon>
        <taxon>Ostreidae</taxon>
        <taxon>Crassostrea</taxon>
    </lineage>
</organism>
<accession>A0A8B8BWQ3</accession>
<dbReference type="Gene3D" id="3.90.190.10">
    <property type="entry name" value="Protein tyrosine phosphatase superfamily"/>
    <property type="match status" value="1"/>
</dbReference>
<dbReference type="OrthoDB" id="10253954at2759"/>
<dbReference type="InterPro" id="IPR000242">
    <property type="entry name" value="PTP_cat"/>
</dbReference>
<dbReference type="Proteomes" id="UP000694844">
    <property type="component" value="Chromosome 9"/>
</dbReference>
<evidence type="ECO:0000259" key="1">
    <source>
        <dbReference type="PROSITE" id="PS50055"/>
    </source>
</evidence>
<dbReference type="RefSeq" id="XP_022307725.1">
    <property type="nucleotide sequence ID" value="XM_022452017.1"/>
</dbReference>